<feature type="signal peptide" evidence="2">
    <location>
        <begin position="1"/>
        <end position="22"/>
    </location>
</feature>
<keyword evidence="4" id="KW-1185">Reference proteome</keyword>
<dbReference type="NCBIfam" id="TIGR02829">
    <property type="entry name" value="spore_III_AE"/>
    <property type="match status" value="1"/>
</dbReference>
<gene>
    <name evidence="3" type="ORF">SAMN05443428_104137</name>
</gene>
<name>A0A1T4WX58_9CLOT</name>
<feature type="transmembrane region" description="Helical" evidence="1">
    <location>
        <begin position="157"/>
        <end position="180"/>
    </location>
</feature>
<feature type="chain" id="PRO_5012843429" evidence="2">
    <location>
        <begin position="23"/>
        <end position="380"/>
    </location>
</feature>
<accession>A0A1T4WX58</accession>
<sequence>MKKKYIILTFLFLFLLNFKAYAKDDNNLLDMSKLETFSQRLQAEENYLPDISFSKMISTYKETGSTGITLKTFLQSLLKYIFNEVTANSRLFVELLIIGILCAILQNIQNAFQSDGISKIAYYVCFLIMVIIIIKSFTVSIDIGKKAINSMIEFTNALMPALIVLLAAVGGFSSAATLDPILMSSIKITSDIIRDLIIPMTMITSILYIVNNLSDEIKISKLADLIKQINLWILAFIMTIFTAVVTIRSHASSTFDEVAVKSAKFAVDNFIPVVGKCLSDAVTTVAGYSLILKDAVSIAGLIIMVIICIFPLIKIIIVALIYKFVSAVMEPIVDKKIINCLSAVGNSITMIFVCVLSVAVMFFIMITIIAQTGRFIVMAG</sequence>
<keyword evidence="1" id="KW-0812">Transmembrane</keyword>
<feature type="transmembrane region" description="Helical" evidence="1">
    <location>
        <begin position="348"/>
        <end position="370"/>
    </location>
</feature>
<evidence type="ECO:0000313" key="4">
    <source>
        <dbReference type="Proteomes" id="UP000190105"/>
    </source>
</evidence>
<feature type="transmembrane region" description="Helical" evidence="1">
    <location>
        <begin position="192"/>
        <end position="209"/>
    </location>
</feature>
<dbReference type="AlphaFoldDB" id="A0A1T4WX58"/>
<feature type="transmembrane region" description="Helical" evidence="1">
    <location>
        <begin position="298"/>
        <end position="322"/>
    </location>
</feature>
<evidence type="ECO:0000256" key="2">
    <source>
        <dbReference type="SAM" id="SignalP"/>
    </source>
</evidence>
<dbReference type="RefSeq" id="WP_078695766.1">
    <property type="nucleotide sequence ID" value="NZ_FUYH01000004.1"/>
</dbReference>
<keyword evidence="2" id="KW-0732">Signal</keyword>
<evidence type="ECO:0000256" key="1">
    <source>
        <dbReference type="SAM" id="Phobius"/>
    </source>
</evidence>
<proteinExistence type="predicted"/>
<feature type="transmembrane region" description="Helical" evidence="1">
    <location>
        <begin position="120"/>
        <end position="137"/>
    </location>
</feature>
<feature type="transmembrane region" description="Helical" evidence="1">
    <location>
        <begin position="91"/>
        <end position="108"/>
    </location>
</feature>
<dbReference type="Pfam" id="PF09546">
    <property type="entry name" value="Spore_III_AE"/>
    <property type="match status" value="1"/>
</dbReference>
<organism evidence="3 4">
    <name type="scientific">Caloramator quimbayensis</name>
    <dbReference type="NCBI Taxonomy" id="1147123"/>
    <lineage>
        <taxon>Bacteria</taxon>
        <taxon>Bacillati</taxon>
        <taxon>Bacillota</taxon>
        <taxon>Clostridia</taxon>
        <taxon>Eubacteriales</taxon>
        <taxon>Clostridiaceae</taxon>
        <taxon>Caloramator</taxon>
    </lineage>
</organism>
<feature type="transmembrane region" description="Helical" evidence="1">
    <location>
        <begin position="229"/>
        <end position="247"/>
    </location>
</feature>
<keyword evidence="1" id="KW-0472">Membrane</keyword>
<dbReference type="Proteomes" id="UP000190105">
    <property type="component" value="Unassembled WGS sequence"/>
</dbReference>
<dbReference type="EMBL" id="FUYH01000004">
    <property type="protein sequence ID" value="SKA81952.1"/>
    <property type="molecule type" value="Genomic_DNA"/>
</dbReference>
<keyword evidence="1" id="KW-1133">Transmembrane helix</keyword>
<protein>
    <submittedName>
        <fullName evidence="3">Stage III sporulation protein AE</fullName>
    </submittedName>
</protein>
<reference evidence="4" key="1">
    <citation type="submission" date="2017-02" db="EMBL/GenBank/DDBJ databases">
        <authorList>
            <person name="Varghese N."/>
            <person name="Submissions S."/>
        </authorList>
    </citation>
    <scope>NUCLEOTIDE SEQUENCE [LARGE SCALE GENOMIC DNA]</scope>
    <source>
        <strain evidence="4">USBA 833</strain>
    </source>
</reference>
<dbReference type="OrthoDB" id="1706761at2"/>
<dbReference type="STRING" id="1147123.SAMN05443428_104137"/>
<evidence type="ECO:0000313" key="3">
    <source>
        <dbReference type="EMBL" id="SKA81952.1"/>
    </source>
</evidence>
<dbReference type="InterPro" id="IPR014194">
    <property type="entry name" value="Spore_III_AE"/>
</dbReference>